<dbReference type="EMBL" id="FMPG01000002">
    <property type="protein sequence ID" value="SCS66460.1"/>
    <property type="molecule type" value="Genomic_DNA"/>
</dbReference>
<dbReference type="Gene3D" id="2.60.40.10">
    <property type="entry name" value="Immunoglobulins"/>
    <property type="match status" value="1"/>
</dbReference>
<dbReference type="GO" id="GO:0004565">
    <property type="term" value="F:beta-galactosidase activity"/>
    <property type="evidence" value="ECO:0007669"/>
    <property type="project" value="UniProtKB-EC"/>
</dbReference>
<evidence type="ECO:0000256" key="2">
    <source>
        <dbReference type="ARBA" id="ARBA00007401"/>
    </source>
</evidence>
<accession>A0A1D4JXI0</accession>
<proteinExistence type="inferred from homology"/>
<keyword evidence="5 8" id="KW-0378">Hydrolase</keyword>
<evidence type="ECO:0000256" key="5">
    <source>
        <dbReference type="ARBA" id="ARBA00022801"/>
    </source>
</evidence>
<evidence type="ECO:0000313" key="11">
    <source>
        <dbReference type="EMBL" id="SCS86439.1"/>
    </source>
</evidence>
<dbReference type="SUPFAM" id="SSF51445">
    <property type="entry name" value="(Trans)glycosidases"/>
    <property type="match status" value="1"/>
</dbReference>
<dbReference type="InterPro" id="IPR050347">
    <property type="entry name" value="Bact_Beta-galactosidase"/>
</dbReference>
<organism evidence="10 13">
    <name type="scientific">Staphylococcus caeli</name>
    <dbReference type="NCBI Taxonomy" id="2201815"/>
    <lineage>
        <taxon>Bacteria</taxon>
        <taxon>Bacillati</taxon>
        <taxon>Bacillota</taxon>
        <taxon>Bacilli</taxon>
        <taxon>Bacillales</taxon>
        <taxon>Staphylococcaceae</taxon>
        <taxon>Staphylococcus</taxon>
    </lineage>
</organism>
<comment type="catalytic activity">
    <reaction evidence="1 8">
        <text>Hydrolysis of terminal non-reducing beta-D-galactose residues in beta-D-galactosides.</text>
        <dbReference type="EC" id="3.2.1.23"/>
    </reaction>
</comment>
<dbReference type="PRINTS" id="PR00132">
    <property type="entry name" value="GLHYDRLASE2"/>
</dbReference>
<sequence>MFKESYHENLETQHINLLPRRAFYIPYKHGEQNYKLETRYATQNVTLLNGTWQFKLYQSFESCMERRKHKKNNTIEVPSVWNLYGYDQIQYLNTQYPIPFTPPYIPEDNPCGLYSRSFEILDYDEENEFHLNFEGVDSAFYVWINNNFVGYSQIAHAISEFDITDYVHNGKNFIEVVVLKYSDGTYFENQDMFRHSGIFRDVYILKRAKSRIDDFQIETTVDYDKCEGNIKFKMKRKCDLDIFDLYLYDFEGTEIEHVTITNQHQFILKQPELWSAEHPVLYTLLIVTKNEVITQKIGIREVKIQDNQLYINGQSIKLRGTNYHDSHPQSGYVMSEADFKKDLALMKQGNFNAIRTAHYPKAPLFYEMTDQYGFYVMSEADIETHGVVRLYGEENTEHFNIITDDKKYETPIIERIESSIIPLKNYSSIISWSLGNESGFGINMVKGLMRAKSLDSTRPIHYEGALYRDKEKKYDLSNIDMISRMYASPEEIEETYLKNSSLDKPFVLCEYAHAMGNSPGDLHAYQNLMEKYECFIGGFVWEWCDHAIQTGLKDGEPIFRYGGDFGESIHDGNFCVDGIVSPDRIPHEGYYEFKQEHSPLKIVHQDDYQVTLKNKLDFTNAQDFLTVDGVATYRNGIKKKFTLPLNSFLPHTEKTFDLRDYIDINDISDVVLHYKLTSEDAWRPRYFEVGHDQITYHRRTFISKKVEKMDIKCEEFSDKISVSVGDINQYCFDKRCGSLESLVHKGEVVLDKQTENNIWRAPIDNDAYIKEKWLYAGYDVAQTRVKSYKILKSKTEVRLIFDIEIVSVAVPPILYGNMIWTIKQNGTINIKYDLEKNTIAPYLPRFGILFKLPSTFETINYYGNGPMSSYQDKGIAPYLDMFETTVTCNGDVYIRPQETGSHNQTTFVNIMNDKHCVIINSEETFSFNVSHYSLEQLTKVKHNDQLVKEDQTYLFIDYKQSGIGSNSCGPELNKAYQFNDQNITFSFNLEIDNFKK</sequence>
<evidence type="ECO:0000256" key="3">
    <source>
        <dbReference type="ARBA" id="ARBA00012756"/>
    </source>
</evidence>
<evidence type="ECO:0000256" key="4">
    <source>
        <dbReference type="ARBA" id="ARBA00013303"/>
    </source>
</evidence>
<dbReference type="Proteomes" id="UP000095412">
    <property type="component" value="Unassembled WGS sequence"/>
</dbReference>
<dbReference type="InterPro" id="IPR013783">
    <property type="entry name" value="Ig-like_fold"/>
</dbReference>
<evidence type="ECO:0000256" key="7">
    <source>
        <dbReference type="ARBA" id="ARBA00032230"/>
    </source>
</evidence>
<dbReference type="InterPro" id="IPR006101">
    <property type="entry name" value="Glyco_hydro_2"/>
</dbReference>
<dbReference type="Pfam" id="PF02837">
    <property type="entry name" value="Glyco_hydro_2_N"/>
    <property type="match status" value="1"/>
</dbReference>
<reference evidence="11 12" key="2">
    <citation type="submission" date="2016-09" db="EMBL/GenBank/DDBJ databases">
        <authorList>
            <consortium name="Pathogen Informatics"/>
            <person name="Sun Q."/>
            <person name="Inoue M."/>
        </authorList>
    </citation>
    <scope>NUCLEOTIDE SEQUENCE [LARGE SCALE GENOMIC DNA]</scope>
    <source>
        <strain evidence="11 12">82C</strain>
    </source>
</reference>
<dbReference type="InterPro" id="IPR036156">
    <property type="entry name" value="Beta-gal/glucu_dom_sf"/>
</dbReference>
<evidence type="ECO:0000313" key="12">
    <source>
        <dbReference type="Proteomes" id="UP000095412"/>
    </source>
</evidence>
<keyword evidence="6 8" id="KW-0326">Glycosidase</keyword>
<dbReference type="InterPro" id="IPR023230">
    <property type="entry name" value="Glyco_hydro_2_CS"/>
</dbReference>
<dbReference type="InterPro" id="IPR004199">
    <property type="entry name" value="B-gal_small/dom_5"/>
</dbReference>
<dbReference type="PROSITE" id="PS00608">
    <property type="entry name" value="GLYCOSYL_HYDROL_F2_2"/>
    <property type="match status" value="1"/>
</dbReference>
<dbReference type="PANTHER" id="PTHR46323:SF2">
    <property type="entry name" value="BETA-GALACTOSIDASE"/>
    <property type="match status" value="1"/>
</dbReference>
<dbReference type="SMART" id="SM01038">
    <property type="entry name" value="Bgal_small_N"/>
    <property type="match status" value="1"/>
</dbReference>
<dbReference type="SUPFAM" id="SSF49785">
    <property type="entry name" value="Galactose-binding domain-like"/>
    <property type="match status" value="1"/>
</dbReference>
<dbReference type="Pfam" id="PF02929">
    <property type="entry name" value="Bgal_small_N"/>
    <property type="match status" value="1"/>
</dbReference>
<dbReference type="InterPro" id="IPR008979">
    <property type="entry name" value="Galactose-bd-like_sf"/>
</dbReference>
<dbReference type="InterPro" id="IPR011013">
    <property type="entry name" value="Gal_mutarotase_sf_dom"/>
</dbReference>
<dbReference type="PROSITE" id="PS00719">
    <property type="entry name" value="GLYCOSYL_HYDROL_F2_1"/>
    <property type="match status" value="1"/>
</dbReference>
<dbReference type="GO" id="GO:0005990">
    <property type="term" value="P:lactose catabolic process"/>
    <property type="evidence" value="ECO:0007669"/>
    <property type="project" value="TreeGrafter"/>
</dbReference>
<dbReference type="EMBL" id="FMPI01000007">
    <property type="protein sequence ID" value="SCS86439.1"/>
    <property type="molecule type" value="Genomic_DNA"/>
</dbReference>
<dbReference type="PANTHER" id="PTHR46323">
    <property type="entry name" value="BETA-GALACTOSIDASE"/>
    <property type="match status" value="1"/>
</dbReference>
<dbReference type="SUPFAM" id="SSF49303">
    <property type="entry name" value="beta-Galactosidase/glucuronidase domain"/>
    <property type="match status" value="1"/>
</dbReference>
<feature type="domain" description="Beta galactosidase small chain/" evidence="9">
    <location>
        <begin position="721"/>
        <end position="990"/>
    </location>
</feature>
<dbReference type="Pfam" id="PF00703">
    <property type="entry name" value="Glyco_hydro_2"/>
    <property type="match status" value="1"/>
</dbReference>
<dbReference type="InterPro" id="IPR017853">
    <property type="entry name" value="GH"/>
</dbReference>
<dbReference type="SUPFAM" id="SSF74650">
    <property type="entry name" value="Galactose mutarotase-like"/>
    <property type="match status" value="1"/>
</dbReference>
<reference evidence="10 13" key="1">
    <citation type="submission" date="2016-09" db="EMBL/GenBank/DDBJ databases">
        <authorList>
            <consortium name="Pathogen Informatics"/>
        </authorList>
    </citation>
    <scope>NUCLEOTIDE SEQUENCE [LARGE SCALE GENOMIC DNA]</scope>
    <source>
        <strain evidence="10 13">82B</strain>
    </source>
</reference>
<dbReference type="InterPro" id="IPR006102">
    <property type="entry name" value="Ig-like_GH2"/>
</dbReference>
<dbReference type="InterPro" id="IPR014718">
    <property type="entry name" value="GH-type_carb-bd"/>
</dbReference>
<dbReference type="GO" id="GO:0030246">
    <property type="term" value="F:carbohydrate binding"/>
    <property type="evidence" value="ECO:0007669"/>
    <property type="project" value="InterPro"/>
</dbReference>
<evidence type="ECO:0000313" key="10">
    <source>
        <dbReference type="EMBL" id="SCS66460.1"/>
    </source>
</evidence>
<protein>
    <recommendedName>
        <fullName evidence="4 8">Beta-galactosidase</fullName>
        <ecNumber evidence="3 8">3.2.1.23</ecNumber>
    </recommendedName>
    <alternativeName>
        <fullName evidence="7 8">Lactase</fullName>
    </alternativeName>
</protein>
<dbReference type="InterPro" id="IPR023232">
    <property type="entry name" value="Glyco_hydro_2_AS"/>
</dbReference>
<name>A0A1D4JXI0_9STAP</name>
<dbReference type="Gene3D" id="3.20.20.80">
    <property type="entry name" value="Glycosidases"/>
    <property type="match status" value="1"/>
</dbReference>
<dbReference type="Gene3D" id="2.70.98.10">
    <property type="match status" value="1"/>
</dbReference>
<evidence type="ECO:0000256" key="1">
    <source>
        <dbReference type="ARBA" id="ARBA00001412"/>
    </source>
</evidence>
<evidence type="ECO:0000259" key="9">
    <source>
        <dbReference type="SMART" id="SM01038"/>
    </source>
</evidence>
<evidence type="ECO:0000313" key="13">
    <source>
        <dbReference type="Proteomes" id="UP000095768"/>
    </source>
</evidence>
<keyword evidence="12" id="KW-1185">Reference proteome</keyword>
<dbReference type="Gene3D" id="2.60.120.260">
    <property type="entry name" value="Galactose-binding domain-like"/>
    <property type="match status" value="1"/>
</dbReference>
<evidence type="ECO:0000256" key="8">
    <source>
        <dbReference type="RuleBase" id="RU361154"/>
    </source>
</evidence>
<dbReference type="RefSeq" id="WP_069995446.1">
    <property type="nucleotide sequence ID" value="NZ_FMPG01000002.1"/>
</dbReference>
<dbReference type="Proteomes" id="UP000095768">
    <property type="component" value="Unassembled WGS sequence"/>
</dbReference>
<dbReference type="EC" id="3.2.1.23" evidence="3 8"/>
<evidence type="ECO:0000256" key="6">
    <source>
        <dbReference type="ARBA" id="ARBA00023295"/>
    </source>
</evidence>
<gene>
    <name evidence="10" type="primary">ebgA</name>
    <name evidence="10" type="ORF">SAMEA2297795_00930</name>
    <name evidence="11" type="ORF">SAMEA2297796_01273</name>
</gene>
<dbReference type="Pfam" id="PF02836">
    <property type="entry name" value="Glyco_hydro_2_C"/>
    <property type="match status" value="1"/>
</dbReference>
<dbReference type="GO" id="GO:0009341">
    <property type="term" value="C:beta-galactosidase complex"/>
    <property type="evidence" value="ECO:0007669"/>
    <property type="project" value="InterPro"/>
</dbReference>
<dbReference type="OrthoDB" id="9762066at2"/>
<dbReference type="InterPro" id="IPR006104">
    <property type="entry name" value="Glyco_hydro_2_N"/>
</dbReference>
<dbReference type="AlphaFoldDB" id="A0A1D4JXI0"/>
<comment type="similarity">
    <text evidence="2 8">Belongs to the glycosyl hydrolase 2 family.</text>
</comment>
<dbReference type="InterPro" id="IPR006103">
    <property type="entry name" value="Glyco_hydro_2_cat"/>
</dbReference>